<feature type="transmembrane region" description="Helical" evidence="7">
    <location>
        <begin position="360"/>
        <end position="380"/>
    </location>
</feature>
<evidence type="ECO:0000256" key="2">
    <source>
        <dbReference type="ARBA" id="ARBA00022448"/>
    </source>
</evidence>
<keyword evidence="2" id="KW-0813">Transport</keyword>
<dbReference type="PIRSF" id="PIRSF006603">
    <property type="entry name" value="DinF"/>
    <property type="match status" value="1"/>
</dbReference>
<dbReference type="RefSeq" id="WP_065541058.1">
    <property type="nucleotide sequence ID" value="NZ_CP015405.2"/>
</dbReference>
<dbReference type="OrthoDB" id="9776324at2"/>
<proteinExistence type="predicted"/>
<keyword evidence="4 7" id="KW-0812">Transmembrane</keyword>
<evidence type="ECO:0000256" key="6">
    <source>
        <dbReference type="ARBA" id="ARBA00023136"/>
    </source>
</evidence>
<feature type="transmembrane region" description="Helical" evidence="7">
    <location>
        <begin position="12"/>
        <end position="31"/>
    </location>
</feature>
<dbReference type="GO" id="GO:0005886">
    <property type="term" value="C:plasma membrane"/>
    <property type="evidence" value="ECO:0007669"/>
    <property type="project" value="UniProtKB-SubCell"/>
</dbReference>
<keyword evidence="3" id="KW-1003">Cell membrane</keyword>
<organism evidence="8 9">
    <name type="scientific">Blautia pseudococcoides</name>
    <dbReference type="NCBI Taxonomy" id="1796616"/>
    <lineage>
        <taxon>Bacteria</taxon>
        <taxon>Bacillati</taxon>
        <taxon>Bacillota</taxon>
        <taxon>Clostridia</taxon>
        <taxon>Lachnospirales</taxon>
        <taxon>Lachnospiraceae</taxon>
        <taxon>Blautia</taxon>
    </lineage>
</organism>
<dbReference type="AlphaFoldDB" id="A0A1C7I7D5"/>
<name>A0A1C7I7D5_9FIRM</name>
<dbReference type="GO" id="GO:0015297">
    <property type="term" value="F:antiporter activity"/>
    <property type="evidence" value="ECO:0007669"/>
    <property type="project" value="InterPro"/>
</dbReference>
<accession>A0A1C7I7D5</accession>
<dbReference type="GO" id="GO:0042910">
    <property type="term" value="F:xenobiotic transmembrane transporter activity"/>
    <property type="evidence" value="ECO:0007669"/>
    <property type="project" value="InterPro"/>
</dbReference>
<comment type="subcellular location">
    <subcellularLocation>
        <location evidence="1">Cell membrane</location>
        <topology evidence="1">Multi-pass membrane protein</topology>
    </subcellularLocation>
</comment>
<feature type="transmembrane region" description="Helical" evidence="7">
    <location>
        <begin position="320"/>
        <end position="340"/>
    </location>
</feature>
<dbReference type="InterPro" id="IPR048279">
    <property type="entry name" value="MdtK-like"/>
</dbReference>
<dbReference type="InterPro" id="IPR052031">
    <property type="entry name" value="Membrane_Transporter-Flippase"/>
</dbReference>
<dbReference type="EMBL" id="CP015405">
    <property type="protein sequence ID" value="ANU74834.1"/>
    <property type="molecule type" value="Genomic_DNA"/>
</dbReference>
<feature type="transmembrane region" description="Helical" evidence="7">
    <location>
        <begin position="420"/>
        <end position="439"/>
    </location>
</feature>
<dbReference type="PANTHER" id="PTHR43549:SF3">
    <property type="entry name" value="MULTIDRUG RESISTANCE PROTEIN YPNP-RELATED"/>
    <property type="match status" value="1"/>
</dbReference>
<evidence type="ECO:0000256" key="4">
    <source>
        <dbReference type="ARBA" id="ARBA00022692"/>
    </source>
</evidence>
<feature type="transmembrane region" description="Helical" evidence="7">
    <location>
        <begin position="193"/>
        <end position="213"/>
    </location>
</feature>
<feature type="transmembrane region" description="Helical" evidence="7">
    <location>
        <begin position="92"/>
        <end position="114"/>
    </location>
</feature>
<evidence type="ECO:0000256" key="1">
    <source>
        <dbReference type="ARBA" id="ARBA00004651"/>
    </source>
</evidence>
<keyword evidence="9" id="KW-1185">Reference proteome</keyword>
<dbReference type="Proteomes" id="UP000092574">
    <property type="component" value="Chromosome"/>
</dbReference>
<keyword evidence="5 7" id="KW-1133">Transmembrane helix</keyword>
<evidence type="ECO:0000313" key="8">
    <source>
        <dbReference type="EMBL" id="ANU74834.1"/>
    </source>
</evidence>
<evidence type="ECO:0000256" key="7">
    <source>
        <dbReference type="SAM" id="Phobius"/>
    </source>
</evidence>
<dbReference type="CDD" id="cd13138">
    <property type="entry name" value="MATE_yoeA_like"/>
    <property type="match status" value="1"/>
</dbReference>
<dbReference type="NCBIfam" id="TIGR00797">
    <property type="entry name" value="matE"/>
    <property type="match status" value="1"/>
</dbReference>
<feature type="transmembrane region" description="Helical" evidence="7">
    <location>
        <begin position="392"/>
        <end position="414"/>
    </location>
</feature>
<feature type="transmembrane region" description="Helical" evidence="7">
    <location>
        <begin position="57"/>
        <end position="80"/>
    </location>
</feature>
<protein>
    <submittedName>
        <fullName evidence="8">MATE family efflux transporter</fullName>
    </submittedName>
</protein>
<dbReference type="InterPro" id="IPR002528">
    <property type="entry name" value="MATE_fam"/>
</dbReference>
<dbReference type="PANTHER" id="PTHR43549">
    <property type="entry name" value="MULTIDRUG RESISTANCE PROTEIN YPNP-RELATED"/>
    <property type="match status" value="1"/>
</dbReference>
<evidence type="ECO:0000256" key="5">
    <source>
        <dbReference type="ARBA" id="ARBA00022989"/>
    </source>
</evidence>
<feature type="transmembrane region" description="Helical" evidence="7">
    <location>
        <begin position="134"/>
        <end position="155"/>
    </location>
</feature>
<keyword evidence="6 7" id="KW-0472">Membrane</keyword>
<reference evidence="8" key="1">
    <citation type="submission" date="2017-04" db="EMBL/GenBank/DDBJ databases">
        <title>Complete Genome Sequences of Twelve Strains of a Stable Defined Moderately Diverse Mouse Microbiota 2 (sDMDMm2).</title>
        <authorList>
            <person name="Uchimura Y."/>
            <person name="Wyss M."/>
            <person name="Brugiroux S."/>
            <person name="Limenitakis J.P."/>
            <person name="Stecher B."/>
            <person name="McCoy K.D."/>
            <person name="Macpherson A.J."/>
        </authorList>
    </citation>
    <scope>NUCLEOTIDE SEQUENCE</scope>
    <source>
        <strain evidence="8">YL58</strain>
    </source>
</reference>
<evidence type="ECO:0000313" key="9">
    <source>
        <dbReference type="Proteomes" id="UP000092574"/>
    </source>
</evidence>
<sequence>MVKNLTEGKPLKLLFFFALPMVIGNFFQQLYNMVDSMVVGKFVGEDALAAVGSSFPVVFLAVAIAAGLSMGCTVVISQLFGAGQIREMKTTISTALIALGVIGLAIMAAGELAAEPLLKLLGTDADIMADSLTYLRIYFGGAVFLFLYNTLNGIYNALGDSNTPLKFLMVSALTNIGLDLLFVIRFHMGVAGVAWATLIAQGLCAVASFFVLIKRMKNMENEPAAANKKFSLFEASAARRIARVGVPSMLQQSIVSLSMMFMQGLVNSYGKVFVAGYTAATKIDTLAMMPNMNFSNAMSSYTAQNIGAGKEKRVVQGYKACLLMVLIFSLIITGIIYLFGPQLLTLFLNRGSDGSAMGYGLKYMKTVSVFYVLMGLMFVGNGLLRGAGDMGAFMLSSMSNLFSRVAIAYLLAHFIGASAIWWSIPIGWGIGAIFSFIRVQSGKWKLKKLVG</sequence>
<feature type="transmembrane region" description="Helical" evidence="7">
    <location>
        <begin position="167"/>
        <end position="187"/>
    </location>
</feature>
<dbReference type="STRING" id="1796616.A4V09_03100"/>
<gene>
    <name evidence="8" type="ORF">A4V09_03100</name>
</gene>
<evidence type="ECO:0000256" key="3">
    <source>
        <dbReference type="ARBA" id="ARBA00022475"/>
    </source>
</evidence>
<dbReference type="Pfam" id="PF01554">
    <property type="entry name" value="MatE"/>
    <property type="match status" value="2"/>
</dbReference>
<dbReference type="KEGG" id="byl:A4V09_03100"/>